<feature type="domain" description="HTH cro/C1-type" evidence="1">
    <location>
        <begin position="16"/>
        <end position="71"/>
    </location>
</feature>
<name>A0ABV8YWF6_9ACTN</name>
<accession>A0ABV8YWF6</accession>
<keyword evidence="3" id="KW-1185">Reference proteome</keyword>
<dbReference type="PROSITE" id="PS50943">
    <property type="entry name" value="HTH_CROC1"/>
    <property type="match status" value="1"/>
</dbReference>
<dbReference type="RefSeq" id="WP_386347107.1">
    <property type="nucleotide sequence ID" value="NZ_JBHSFG010000055.1"/>
</dbReference>
<reference evidence="3" key="1">
    <citation type="journal article" date="2019" name="Int. J. Syst. Evol. Microbiol.">
        <title>The Global Catalogue of Microorganisms (GCM) 10K type strain sequencing project: providing services to taxonomists for standard genome sequencing and annotation.</title>
        <authorList>
            <consortium name="The Broad Institute Genomics Platform"/>
            <consortium name="The Broad Institute Genome Sequencing Center for Infectious Disease"/>
            <person name="Wu L."/>
            <person name="Ma J."/>
        </authorList>
    </citation>
    <scope>NUCLEOTIDE SEQUENCE [LARGE SCALE GENOMIC DNA]</scope>
    <source>
        <strain evidence="3">DT43</strain>
    </source>
</reference>
<dbReference type="SUPFAM" id="SSF47413">
    <property type="entry name" value="lambda repressor-like DNA-binding domains"/>
    <property type="match status" value="1"/>
</dbReference>
<dbReference type="InterPro" id="IPR001387">
    <property type="entry name" value="Cro/C1-type_HTH"/>
</dbReference>
<evidence type="ECO:0000259" key="1">
    <source>
        <dbReference type="PROSITE" id="PS50943"/>
    </source>
</evidence>
<dbReference type="InterPro" id="IPR010982">
    <property type="entry name" value="Lambda_DNA-bd_dom_sf"/>
</dbReference>
<evidence type="ECO:0000313" key="2">
    <source>
        <dbReference type="EMBL" id="MFC4468917.1"/>
    </source>
</evidence>
<proteinExistence type="predicted"/>
<comment type="caution">
    <text evidence="2">The sequence shown here is derived from an EMBL/GenBank/DDBJ whole genome shotgun (WGS) entry which is preliminary data.</text>
</comment>
<gene>
    <name evidence="2" type="ORF">ACFPH6_31075</name>
</gene>
<dbReference type="Proteomes" id="UP001596012">
    <property type="component" value="Unassembled WGS sequence"/>
</dbReference>
<dbReference type="CDD" id="cd00093">
    <property type="entry name" value="HTH_XRE"/>
    <property type="match status" value="1"/>
</dbReference>
<organism evidence="2 3">
    <name type="scientific">Streptomyces xiangluensis</name>
    <dbReference type="NCBI Taxonomy" id="2665720"/>
    <lineage>
        <taxon>Bacteria</taxon>
        <taxon>Bacillati</taxon>
        <taxon>Actinomycetota</taxon>
        <taxon>Actinomycetes</taxon>
        <taxon>Kitasatosporales</taxon>
        <taxon>Streptomycetaceae</taxon>
        <taxon>Streptomyces</taxon>
    </lineage>
</organism>
<sequence length="375" mass="39795">MQEQDETTGGPIGERLAAWRVHRRLSREELASRAGLEVRYVASLETGADWMDRRGRLAALAGALRLDVSDLTGQPYPPRGADHAAVRAVAFHLRRRVLRWDLGTTSSGPMLDELAGRVWDAATADAAGDEHRLAVALPELIDAADLAVAAAVPPEHEEATRLRVQAHVLGAGLLRRLGYKDLAWMLLHRARPGAREPLLVLVEEVHLLIDLGLPQYALARAERAQDVGAGQELVPLTALAQAMAGRRGVAEQILDTAAARAASARDLAMVDAARAAVAVECGDPEEAGDHVRGVDQGLLDGARRSGLLVVAAAAAARQDHTELATARLLEADGAAPFRLRLDPVARDLVAALAVRTAGTSQAAEVGNLAERAGLR</sequence>
<dbReference type="EMBL" id="JBHSFG010000055">
    <property type="protein sequence ID" value="MFC4468917.1"/>
    <property type="molecule type" value="Genomic_DNA"/>
</dbReference>
<evidence type="ECO:0000313" key="3">
    <source>
        <dbReference type="Proteomes" id="UP001596012"/>
    </source>
</evidence>
<protein>
    <submittedName>
        <fullName evidence="2">Helix-turn-helix domain-containing protein</fullName>
    </submittedName>
</protein>
<dbReference type="Gene3D" id="1.10.260.40">
    <property type="entry name" value="lambda repressor-like DNA-binding domains"/>
    <property type="match status" value="1"/>
</dbReference>